<dbReference type="EMBL" id="QJSX01000013">
    <property type="protein sequence ID" value="PYE52028.1"/>
    <property type="molecule type" value="Genomic_DNA"/>
</dbReference>
<proteinExistence type="predicted"/>
<accession>A0A318S4N3</accession>
<dbReference type="RefSeq" id="WP_110887797.1">
    <property type="nucleotide sequence ID" value="NZ_QJSX01000013.1"/>
</dbReference>
<gene>
    <name evidence="1" type="ORF">DES52_11374</name>
</gene>
<name>A0A318S4N3_9DEIO</name>
<dbReference type="AlphaFoldDB" id="A0A318S4N3"/>
<sequence length="397" mass="44360">MQFDDIRNIDDTFATLARQAHPSAMYIAWTVEEDGEYDKDAGWLNYNCYTIEFVANADKAPLTPEDDEAFEALQDEYASHLREDEETVVLSSYEFIVEREVAWTALEDVIREGSLPELLDELESDEEKLLEVLSLAAHMCNQGTRRAEPRGGFDAVRLLIAEHELSDAETLEKTVETNAPEVKAAIINHPNAPQSLVDQLLATADDALRGALLNREDTPLDRIALLAHVPLDTSESSSPDAWTAFSAALYQDTWRHMQSSDRGLVSALDLLVFILVEHAARDEELDAAGWLQRELETQANMSWRVPNLYAQDVDEADRLDFALSVYGGVLLLKAHLATCAPLQKTVETLYDAMRRGVPAQRTFPVNGDRLEDASMPIVFARLLDHLEEIGHPEDAVA</sequence>
<protein>
    <submittedName>
        <fullName evidence="1">Uncharacterized protein</fullName>
    </submittedName>
</protein>
<organism evidence="1 2">
    <name type="scientific">Deinococcus yavapaiensis KR-236</name>
    <dbReference type="NCBI Taxonomy" id="694435"/>
    <lineage>
        <taxon>Bacteria</taxon>
        <taxon>Thermotogati</taxon>
        <taxon>Deinococcota</taxon>
        <taxon>Deinococci</taxon>
        <taxon>Deinococcales</taxon>
        <taxon>Deinococcaceae</taxon>
        <taxon>Deinococcus</taxon>
    </lineage>
</organism>
<keyword evidence="2" id="KW-1185">Reference proteome</keyword>
<dbReference type="Proteomes" id="UP000248326">
    <property type="component" value="Unassembled WGS sequence"/>
</dbReference>
<evidence type="ECO:0000313" key="1">
    <source>
        <dbReference type="EMBL" id="PYE52028.1"/>
    </source>
</evidence>
<evidence type="ECO:0000313" key="2">
    <source>
        <dbReference type="Proteomes" id="UP000248326"/>
    </source>
</evidence>
<comment type="caution">
    <text evidence="1">The sequence shown here is derived from an EMBL/GenBank/DDBJ whole genome shotgun (WGS) entry which is preliminary data.</text>
</comment>
<reference evidence="1 2" key="1">
    <citation type="submission" date="2018-06" db="EMBL/GenBank/DDBJ databases">
        <title>Genomic Encyclopedia of Type Strains, Phase IV (KMG-IV): sequencing the most valuable type-strain genomes for metagenomic binning, comparative biology and taxonomic classification.</title>
        <authorList>
            <person name="Goeker M."/>
        </authorList>
    </citation>
    <scope>NUCLEOTIDE SEQUENCE [LARGE SCALE GENOMIC DNA]</scope>
    <source>
        <strain evidence="1 2">DSM 18048</strain>
    </source>
</reference>